<dbReference type="RefSeq" id="WP_143262511.1">
    <property type="nucleotide sequence ID" value="NZ_CAJPCV010000015.1"/>
</dbReference>
<comment type="caution">
    <text evidence="1">The sequence shown here is derived from an EMBL/GenBank/DDBJ whole genome shotgun (WGS) entry which is preliminary data.</text>
</comment>
<accession>A0ABD4US71</accession>
<name>A0ABD4US71_9BURK</name>
<dbReference type="AlphaFoldDB" id="A0ABD4US71"/>
<organism evidence="1 2">
    <name type="scientific">Burkholderia cenocepacia</name>
    <dbReference type="NCBI Taxonomy" id="95486"/>
    <lineage>
        <taxon>Bacteria</taxon>
        <taxon>Pseudomonadati</taxon>
        <taxon>Pseudomonadota</taxon>
        <taxon>Betaproteobacteria</taxon>
        <taxon>Burkholderiales</taxon>
        <taxon>Burkholderiaceae</taxon>
        <taxon>Burkholderia</taxon>
        <taxon>Burkholderia cepacia complex</taxon>
    </lineage>
</organism>
<evidence type="ECO:0000313" key="1">
    <source>
        <dbReference type="EMBL" id="MCW3717171.1"/>
    </source>
</evidence>
<reference evidence="1 2" key="2">
    <citation type="journal article" date="2017" name="Front. Microbiol.">
        <title>Genomics Reveals a Unique Clone of Burkholderia cenocepacia Harboring an Actively Excising Novel Genomic Island.</title>
        <authorList>
            <person name="Patil P.P."/>
            <person name="Mali S."/>
            <person name="Midha S."/>
            <person name="Gautam V."/>
            <person name="Dash L."/>
            <person name="Kumar S."/>
            <person name="Shastri J."/>
            <person name="Singhal L."/>
            <person name="Patil P.B."/>
        </authorList>
    </citation>
    <scope>NUCLEOTIDE SEQUENCE [LARGE SCALE GENOMIC DNA]</scope>
    <source>
        <strain evidence="1 2">BC-19</strain>
    </source>
</reference>
<dbReference type="Proteomes" id="UP000191686">
    <property type="component" value="Unassembled WGS sequence"/>
</dbReference>
<reference evidence="1 2" key="1">
    <citation type="journal article" date="2017" name="Front. Microbiol.">
        <title>Genomics reveals a unique clone of Burkholderia cenocepacia harbouring an actively excising novel genomic island.</title>
        <authorList>
            <person name="Patil P."/>
            <person name="Mali S."/>
            <person name="Midha S."/>
            <person name="Gautam V."/>
            <person name="Dash L."/>
            <person name="Kumar S."/>
            <person name="Shastri J."/>
            <person name="Singhal L."/>
            <person name="Patil P.B."/>
        </authorList>
    </citation>
    <scope>NUCLEOTIDE SEQUENCE [LARGE SCALE GENOMIC DNA]</scope>
    <source>
        <strain evidence="1 2">BC-19</strain>
    </source>
</reference>
<evidence type="ECO:0000313" key="2">
    <source>
        <dbReference type="Proteomes" id="UP000191686"/>
    </source>
</evidence>
<protein>
    <submittedName>
        <fullName evidence="1">Uncharacterized protein</fullName>
    </submittedName>
</protein>
<gene>
    <name evidence="1" type="ORF">UE95_038435</name>
</gene>
<dbReference type="EMBL" id="JYMX02000060">
    <property type="protein sequence ID" value="MCW3717171.1"/>
    <property type="molecule type" value="Genomic_DNA"/>
</dbReference>
<proteinExistence type="predicted"/>
<sequence length="185" mass="20526">MEDLKVVIALRDEDETWTTTITVTELDALRIRNLRPFTPSRPLIDLPSVSGFAQVKGDTLKISYKSGQAHGTISTPFLPARDVIDDAIERERNRAAAERRSAAGWQRIWDWMEERSTGAQWFKPPEGEQVHATLLMSAEEHIAIQLDDGTLAVASVANQEAIPPIGSSINLERDGSGDTILSTYR</sequence>